<reference evidence="1" key="1">
    <citation type="submission" date="2019-11" db="EMBL/GenBank/DDBJ databases">
        <title>Nori genome reveals adaptations in red seaweeds to the harsh intertidal environment.</title>
        <authorList>
            <person name="Wang D."/>
            <person name="Mao Y."/>
        </authorList>
    </citation>
    <scope>NUCLEOTIDE SEQUENCE</scope>
    <source>
        <tissue evidence="1">Gametophyte</tissue>
    </source>
</reference>
<name>A0ACC3C382_PYRYE</name>
<gene>
    <name evidence="1" type="ORF">I4F81_007111</name>
</gene>
<comment type="caution">
    <text evidence="1">The sequence shown here is derived from an EMBL/GenBank/DDBJ whole genome shotgun (WGS) entry which is preliminary data.</text>
</comment>
<evidence type="ECO:0000313" key="1">
    <source>
        <dbReference type="EMBL" id="KAK1864565.1"/>
    </source>
</evidence>
<accession>A0ACC3C382</accession>
<organism evidence="1 2">
    <name type="scientific">Pyropia yezoensis</name>
    <name type="common">Susabi-nori</name>
    <name type="synonym">Porphyra yezoensis</name>
    <dbReference type="NCBI Taxonomy" id="2788"/>
    <lineage>
        <taxon>Eukaryota</taxon>
        <taxon>Rhodophyta</taxon>
        <taxon>Bangiophyceae</taxon>
        <taxon>Bangiales</taxon>
        <taxon>Bangiaceae</taxon>
        <taxon>Pyropia</taxon>
    </lineage>
</organism>
<protein>
    <submittedName>
        <fullName evidence="1">Uncharacterized protein</fullName>
    </submittedName>
</protein>
<evidence type="ECO:0000313" key="2">
    <source>
        <dbReference type="Proteomes" id="UP000798662"/>
    </source>
</evidence>
<keyword evidence="2" id="KW-1185">Reference proteome</keyword>
<dbReference type="EMBL" id="CM020619">
    <property type="protein sequence ID" value="KAK1864565.1"/>
    <property type="molecule type" value="Genomic_DNA"/>
</dbReference>
<dbReference type="Proteomes" id="UP000798662">
    <property type="component" value="Chromosome 2"/>
</dbReference>
<proteinExistence type="predicted"/>
<sequence>MVVTKLVSGGADGGVRIWHTGTGRCERSLPPHAAAVTAVRWSGEAGAGGGGLIYSASRDRTVRVYDAAAGTLARERYEQAVARLGGERLVTGSDDFTLTLWTPATAKKSVARMAGHQQLVNDVAFSPDGAYVASGSFDKSVRLWDGSGGGFVGVWRGHVGAVYQVGWSPDSRMVLSASKDSTAKVWAVRPSATGEPKGKGRNGQVGALVAELPGHADEVYAAAWCGDGGWVATGGKDRVLKVWQH</sequence>